<gene>
    <name evidence="2" type="ORF">TELCIR_24653</name>
</gene>
<feature type="coiled-coil region" evidence="1">
    <location>
        <begin position="1"/>
        <end position="70"/>
    </location>
</feature>
<reference evidence="2 3" key="1">
    <citation type="submission" date="2015-09" db="EMBL/GenBank/DDBJ databases">
        <title>Draft genome of the parasitic nematode Teladorsagia circumcincta isolate WARC Sus (inbred).</title>
        <authorList>
            <person name="Mitreva M."/>
        </authorList>
    </citation>
    <scope>NUCLEOTIDE SEQUENCE [LARGE SCALE GENOMIC DNA]</scope>
    <source>
        <strain evidence="2 3">S</strain>
    </source>
</reference>
<dbReference type="SUPFAM" id="SSF90257">
    <property type="entry name" value="Myosin rod fragments"/>
    <property type="match status" value="1"/>
</dbReference>
<proteinExistence type="predicted"/>
<evidence type="ECO:0008006" key="4">
    <source>
        <dbReference type="Google" id="ProtNLM"/>
    </source>
</evidence>
<organism evidence="2 3">
    <name type="scientific">Teladorsagia circumcincta</name>
    <name type="common">Brown stomach worm</name>
    <name type="synonym">Ostertagia circumcincta</name>
    <dbReference type="NCBI Taxonomy" id="45464"/>
    <lineage>
        <taxon>Eukaryota</taxon>
        <taxon>Metazoa</taxon>
        <taxon>Ecdysozoa</taxon>
        <taxon>Nematoda</taxon>
        <taxon>Chromadorea</taxon>
        <taxon>Rhabditida</taxon>
        <taxon>Rhabditina</taxon>
        <taxon>Rhabditomorpha</taxon>
        <taxon>Strongyloidea</taxon>
        <taxon>Trichostrongylidae</taxon>
        <taxon>Teladorsagia</taxon>
    </lineage>
</organism>
<dbReference type="Gene3D" id="1.20.5.340">
    <property type="match status" value="1"/>
</dbReference>
<sequence>MQAQEDKINHVNKIKAKLEATLDEIEDTLEREKRSRQDVEKQKRKVEGELKIAHETIEELTRQKHDQENVIKKWVGIISHTRF</sequence>
<name>A0A2G9T7Q4_TELCI</name>
<keyword evidence="1" id="KW-0175">Coiled coil</keyword>
<protein>
    <recommendedName>
        <fullName evidence="4">Myosin tail domain-containing protein</fullName>
    </recommendedName>
</protein>
<dbReference type="EMBL" id="KZ403198">
    <property type="protein sequence ID" value="PIO53993.1"/>
    <property type="molecule type" value="Genomic_DNA"/>
</dbReference>
<accession>A0A2G9T7Q4</accession>
<keyword evidence="3" id="KW-1185">Reference proteome</keyword>
<evidence type="ECO:0000313" key="3">
    <source>
        <dbReference type="Proteomes" id="UP000230423"/>
    </source>
</evidence>
<evidence type="ECO:0000313" key="2">
    <source>
        <dbReference type="EMBL" id="PIO53993.1"/>
    </source>
</evidence>
<dbReference type="AlphaFoldDB" id="A0A2G9T7Q4"/>
<dbReference type="OrthoDB" id="5843189at2759"/>
<dbReference type="Proteomes" id="UP000230423">
    <property type="component" value="Unassembled WGS sequence"/>
</dbReference>
<evidence type="ECO:0000256" key="1">
    <source>
        <dbReference type="SAM" id="Coils"/>
    </source>
</evidence>